<protein>
    <submittedName>
        <fullName evidence="9">Acyl-CoA dehydrogenase</fullName>
    </submittedName>
</protein>
<evidence type="ECO:0000313" key="9">
    <source>
        <dbReference type="EMBL" id="PJK28462.1"/>
    </source>
</evidence>
<evidence type="ECO:0000256" key="3">
    <source>
        <dbReference type="ARBA" id="ARBA00022630"/>
    </source>
</evidence>
<dbReference type="OrthoDB" id="9775090at2"/>
<dbReference type="InterPro" id="IPR013786">
    <property type="entry name" value="AcylCoA_DH/ox_N"/>
</dbReference>
<sequence>MDFRLTDEQEAIRDAVAKICERFDDAYWLDRDETGEFPHDFHKAMADGGWLGIAMPEEYGGAGLGVTEAAIMMHTVAKSSGAQSAASAIHINIFGPHPLVVAGNEDQKRAHLPPLIKGEQKTCFGVTEPDAGLDTTSIKTRAEKDGNGNYVVHGRKMWTSTAQEADKILLLARTTPKEASKKSTDGISLFYTDFNRDYIEARVIPKMGRKSVDSNAVFIDGLPVPKEDLIGEEGKGFYYLLHGLNPERVLVGIEAVGIGQNALARATEYAKDRVVFGRPIGMNQSIQHPLAVNWAELEAAYMMCMLAADRYDRGEDCGGEANAAKYLGAEAGFKAATQAVMTHGGMGYAKEYHVERLMRESMIARIAPVSMQMILNYIAERKLGLPRSY</sequence>
<evidence type="ECO:0000259" key="6">
    <source>
        <dbReference type="Pfam" id="PF00441"/>
    </source>
</evidence>
<dbReference type="InterPro" id="IPR037069">
    <property type="entry name" value="AcylCoA_DH/ox_N_sf"/>
</dbReference>
<dbReference type="FunFam" id="1.20.140.10:FF:000012">
    <property type="entry name" value="Acyl-CoA dehydrogenase fadE12"/>
    <property type="match status" value="1"/>
</dbReference>
<keyword evidence="10" id="KW-1185">Reference proteome</keyword>
<dbReference type="CDD" id="cd00567">
    <property type="entry name" value="ACAD"/>
    <property type="match status" value="1"/>
</dbReference>
<feature type="domain" description="Acyl-CoA oxidase/dehydrogenase middle" evidence="7">
    <location>
        <begin position="123"/>
        <end position="220"/>
    </location>
</feature>
<keyword evidence="3 5" id="KW-0285">Flavoprotein</keyword>
<evidence type="ECO:0000256" key="2">
    <source>
        <dbReference type="ARBA" id="ARBA00009347"/>
    </source>
</evidence>
<dbReference type="RefSeq" id="WP_109795723.1">
    <property type="nucleotide sequence ID" value="NZ_PHIG01000044.1"/>
</dbReference>
<feature type="domain" description="Acyl-CoA dehydrogenase/oxidase N-terminal" evidence="8">
    <location>
        <begin position="6"/>
        <end position="119"/>
    </location>
</feature>
<dbReference type="Gene3D" id="2.40.110.10">
    <property type="entry name" value="Butyryl-CoA Dehydrogenase, subunit A, domain 2"/>
    <property type="match status" value="1"/>
</dbReference>
<dbReference type="Gene3D" id="1.10.540.10">
    <property type="entry name" value="Acyl-CoA dehydrogenase/oxidase, N-terminal domain"/>
    <property type="match status" value="1"/>
</dbReference>
<organism evidence="9 10">
    <name type="scientific">Minwuia thermotolerans</name>
    <dbReference type="NCBI Taxonomy" id="2056226"/>
    <lineage>
        <taxon>Bacteria</taxon>
        <taxon>Pseudomonadati</taxon>
        <taxon>Pseudomonadota</taxon>
        <taxon>Alphaproteobacteria</taxon>
        <taxon>Minwuiales</taxon>
        <taxon>Minwuiaceae</taxon>
        <taxon>Minwuia</taxon>
    </lineage>
</organism>
<evidence type="ECO:0000256" key="1">
    <source>
        <dbReference type="ARBA" id="ARBA00001974"/>
    </source>
</evidence>
<comment type="similarity">
    <text evidence="2 5">Belongs to the acyl-CoA dehydrogenase family.</text>
</comment>
<dbReference type="InterPro" id="IPR006091">
    <property type="entry name" value="Acyl-CoA_Oxase/DH_mid-dom"/>
</dbReference>
<keyword evidence="4 5" id="KW-0274">FAD</keyword>
<dbReference type="Pfam" id="PF02771">
    <property type="entry name" value="Acyl-CoA_dh_N"/>
    <property type="match status" value="1"/>
</dbReference>
<dbReference type="Gene3D" id="1.20.140.10">
    <property type="entry name" value="Butyryl-CoA Dehydrogenase, subunit A, domain 3"/>
    <property type="match status" value="1"/>
</dbReference>
<evidence type="ECO:0000256" key="5">
    <source>
        <dbReference type="RuleBase" id="RU362125"/>
    </source>
</evidence>
<feature type="domain" description="Acyl-CoA dehydrogenase/oxidase C-terminal" evidence="6">
    <location>
        <begin position="234"/>
        <end position="381"/>
    </location>
</feature>
<comment type="caution">
    <text evidence="9">The sequence shown here is derived from an EMBL/GenBank/DDBJ whole genome shotgun (WGS) entry which is preliminary data.</text>
</comment>
<dbReference type="Pfam" id="PF00441">
    <property type="entry name" value="Acyl-CoA_dh_1"/>
    <property type="match status" value="1"/>
</dbReference>
<dbReference type="AlphaFoldDB" id="A0A2M9FYC7"/>
<dbReference type="InterPro" id="IPR009100">
    <property type="entry name" value="AcylCoA_DH/oxidase_NM_dom_sf"/>
</dbReference>
<dbReference type="PANTHER" id="PTHR43884:SF12">
    <property type="entry name" value="ISOVALERYL-COA DEHYDROGENASE, MITOCHONDRIAL-RELATED"/>
    <property type="match status" value="1"/>
</dbReference>
<dbReference type="GO" id="GO:0003995">
    <property type="term" value="F:acyl-CoA dehydrogenase activity"/>
    <property type="evidence" value="ECO:0007669"/>
    <property type="project" value="TreeGrafter"/>
</dbReference>
<dbReference type="SUPFAM" id="SSF56645">
    <property type="entry name" value="Acyl-CoA dehydrogenase NM domain-like"/>
    <property type="match status" value="1"/>
</dbReference>
<comment type="cofactor">
    <cofactor evidence="1 5">
        <name>FAD</name>
        <dbReference type="ChEBI" id="CHEBI:57692"/>
    </cofactor>
</comment>
<dbReference type="InterPro" id="IPR009075">
    <property type="entry name" value="AcylCo_DH/oxidase_C"/>
</dbReference>
<reference evidence="9 10" key="1">
    <citation type="submission" date="2017-11" db="EMBL/GenBank/DDBJ databases">
        <title>Draft genome sequence of Rhizobiales bacterium SY3-13.</title>
        <authorList>
            <person name="Sun C."/>
        </authorList>
    </citation>
    <scope>NUCLEOTIDE SEQUENCE [LARGE SCALE GENOMIC DNA]</scope>
    <source>
        <strain evidence="9 10">SY3-13</strain>
    </source>
</reference>
<proteinExistence type="inferred from homology"/>
<dbReference type="Proteomes" id="UP000229498">
    <property type="component" value="Unassembled WGS sequence"/>
</dbReference>
<dbReference type="GO" id="GO:0050660">
    <property type="term" value="F:flavin adenine dinucleotide binding"/>
    <property type="evidence" value="ECO:0007669"/>
    <property type="project" value="InterPro"/>
</dbReference>
<dbReference type="SUPFAM" id="SSF47203">
    <property type="entry name" value="Acyl-CoA dehydrogenase C-terminal domain-like"/>
    <property type="match status" value="1"/>
</dbReference>
<evidence type="ECO:0000259" key="8">
    <source>
        <dbReference type="Pfam" id="PF02771"/>
    </source>
</evidence>
<dbReference type="InterPro" id="IPR036250">
    <property type="entry name" value="AcylCo_DH-like_C"/>
</dbReference>
<gene>
    <name evidence="9" type="ORF">CVT23_17345</name>
</gene>
<evidence type="ECO:0000313" key="10">
    <source>
        <dbReference type="Proteomes" id="UP000229498"/>
    </source>
</evidence>
<evidence type="ECO:0000256" key="4">
    <source>
        <dbReference type="ARBA" id="ARBA00022827"/>
    </source>
</evidence>
<keyword evidence="5" id="KW-0560">Oxidoreductase</keyword>
<dbReference type="Pfam" id="PF02770">
    <property type="entry name" value="Acyl-CoA_dh_M"/>
    <property type="match status" value="1"/>
</dbReference>
<dbReference type="InterPro" id="IPR046373">
    <property type="entry name" value="Acyl-CoA_Oxase/DH_mid-dom_sf"/>
</dbReference>
<dbReference type="PANTHER" id="PTHR43884">
    <property type="entry name" value="ACYL-COA DEHYDROGENASE"/>
    <property type="match status" value="1"/>
</dbReference>
<name>A0A2M9FYC7_9PROT</name>
<dbReference type="EMBL" id="PHIG01000044">
    <property type="protein sequence ID" value="PJK28462.1"/>
    <property type="molecule type" value="Genomic_DNA"/>
</dbReference>
<accession>A0A2M9FYC7</accession>
<evidence type="ECO:0000259" key="7">
    <source>
        <dbReference type="Pfam" id="PF02770"/>
    </source>
</evidence>